<dbReference type="SUPFAM" id="SSF56219">
    <property type="entry name" value="DNase I-like"/>
    <property type="match status" value="1"/>
</dbReference>
<dbReference type="InterPro" id="IPR005135">
    <property type="entry name" value="Endo/exonuclease/phosphatase"/>
</dbReference>
<evidence type="ECO:0000313" key="2">
    <source>
        <dbReference type="EMBL" id="AKH36614.1"/>
    </source>
</evidence>
<feature type="domain" description="Endonuclease/exonuclease/phosphatase" evidence="1">
    <location>
        <begin position="6"/>
        <end position="218"/>
    </location>
</feature>
<evidence type="ECO:0000259" key="1">
    <source>
        <dbReference type="Pfam" id="PF03372"/>
    </source>
</evidence>
<accession>A0A0F7KCT7</accession>
<dbReference type="Pfam" id="PF03372">
    <property type="entry name" value="Exo_endo_phos"/>
    <property type="match status" value="1"/>
</dbReference>
<sequence length="233" mass="26754">MAVIIATYNIHRCYGNDGCFSPERIRRVLRELDADIIALQEVETRQDGGLDLLEFLAEDVYQPIAGPTMLKQNAHYGNALLSRLPVEQIFKHDLSVPGREPRGAIDVRIRAKNTTARLVTAHFGLSVRERRIQAQRVLELIEPQIEPVEILLGDLNEWFLRRQLLRWFHRAFVETPSPATFPARFPLLALDRLWVRPGSVLRQLQCYRSPMAQVASDHLPLRAELDLSEIYAE</sequence>
<dbReference type="KEGG" id="nco:AAW31_00300"/>
<dbReference type="GO" id="GO:0006506">
    <property type="term" value="P:GPI anchor biosynthetic process"/>
    <property type="evidence" value="ECO:0007669"/>
    <property type="project" value="TreeGrafter"/>
</dbReference>
<dbReference type="OrthoDB" id="9793162at2"/>
<proteinExistence type="predicted"/>
<protein>
    <recommendedName>
        <fullName evidence="1">Endonuclease/exonuclease/phosphatase domain-containing protein</fullName>
    </recommendedName>
</protein>
<organism evidence="2 3">
    <name type="scientific">Nitrosomonas communis</name>
    <dbReference type="NCBI Taxonomy" id="44574"/>
    <lineage>
        <taxon>Bacteria</taxon>
        <taxon>Pseudomonadati</taxon>
        <taxon>Pseudomonadota</taxon>
        <taxon>Betaproteobacteria</taxon>
        <taxon>Nitrosomonadales</taxon>
        <taxon>Nitrosomonadaceae</taxon>
        <taxon>Nitrosomonas</taxon>
    </lineage>
</organism>
<dbReference type="PATRIC" id="fig|44574.3.peg.78"/>
<dbReference type="EMBL" id="CP011451">
    <property type="protein sequence ID" value="AKH36614.1"/>
    <property type="molecule type" value="Genomic_DNA"/>
</dbReference>
<dbReference type="GO" id="GO:0003824">
    <property type="term" value="F:catalytic activity"/>
    <property type="evidence" value="ECO:0007669"/>
    <property type="project" value="InterPro"/>
</dbReference>
<gene>
    <name evidence="2" type="ORF">AAW31_00300</name>
</gene>
<reference evidence="3" key="1">
    <citation type="submission" date="2015-05" db="EMBL/GenBank/DDBJ databases">
        <title>Draft genome of Nitrosomonas communis strain Nm2.</title>
        <authorList>
            <person name="Kozlowski J.A."/>
            <person name="Kits K.D."/>
            <person name="Stein L.Y."/>
        </authorList>
    </citation>
    <scope>NUCLEOTIDE SEQUENCE [LARGE SCALE GENOMIC DNA]</scope>
    <source>
        <strain evidence="3">Nm2</strain>
    </source>
</reference>
<name>A0A0F7KCT7_9PROT</name>
<dbReference type="InterPro" id="IPR051916">
    <property type="entry name" value="GPI-anchor_lipid_remodeler"/>
</dbReference>
<dbReference type="Proteomes" id="UP000034156">
    <property type="component" value="Chromosome"/>
</dbReference>
<dbReference type="PANTHER" id="PTHR14859:SF1">
    <property type="entry name" value="PGAP2-INTERACTING PROTEIN"/>
    <property type="match status" value="1"/>
</dbReference>
<dbReference type="GO" id="GO:0016020">
    <property type="term" value="C:membrane"/>
    <property type="evidence" value="ECO:0007669"/>
    <property type="project" value="GOC"/>
</dbReference>
<dbReference type="InterPro" id="IPR036691">
    <property type="entry name" value="Endo/exonu/phosph_ase_sf"/>
</dbReference>
<evidence type="ECO:0000313" key="3">
    <source>
        <dbReference type="Proteomes" id="UP000034156"/>
    </source>
</evidence>
<dbReference type="PANTHER" id="PTHR14859">
    <property type="entry name" value="CALCOFLUOR WHITE HYPERSENSITIVE PROTEIN PRECURSOR"/>
    <property type="match status" value="1"/>
</dbReference>
<dbReference type="Gene3D" id="3.60.10.10">
    <property type="entry name" value="Endonuclease/exonuclease/phosphatase"/>
    <property type="match status" value="1"/>
</dbReference>
<reference evidence="2 3" key="2">
    <citation type="journal article" date="2016" name="Genome Announc.">
        <title>Genome Sequence of Nitrosomonas communis Strain Nm2, a Mesophilic Ammonia-Oxidizing Bacterium Isolated from Mediterranean Soil.</title>
        <authorList>
            <person name="Kozlowski J.A."/>
            <person name="Kits K.D."/>
            <person name="Stein L.Y."/>
        </authorList>
    </citation>
    <scope>NUCLEOTIDE SEQUENCE [LARGE SCALE GENOMIC DNA]</scope>
    <source>
        <strain evidence="2 3">Nm2</strain>
    </source>
</reference>
<dbReference type="AlphaFoldDB" id="A0A0F7KCT7"/>
<keyword evidence="3" id="KW-1185">Reference proteome</keyword>